<dbReference type="Pfam" id="PF10040">
    <property type="entry name" value="CRISPR_Cas6"/>
    <property type="match status" value="1"/>
</dbReference>
<dbReference type="CDD" id="cd21141">
    <property type="entry name" value="Cas6_III-like"/>
    <property type="match status" value="1"/>
</dbReference>
<keyword evidence="1" id="KW-0540">Nuclease</keyword>
<keyword evidence="8" id="KW-1185">Reference proteome</keyword>
<evidence type="ECO:0000256" key="1">
    <source>
        <dbReference type="ARBA" id="ARBA00022722"/>
    </source>
</evidence>
<name>A0A5A5TF60_9CHLR</name>
<dbReference type="Pfam" id="PF19308">
    <property type="entry name" value="CRISPR_Cas6_N"/>
    <property type="match status" value="1"/>
</dbReference>
<dbReference type="GO" id="GO:0004519">
    <property type="term" value="F:endonuclease activity"/>
    <property type="evidence" value="ECO:0007669"/>
    <property type="project" value="UniProtKB-KW"/>
</dbReference>
<dbReference type="InterPro" id="IPR010156">
    <property type="entry name" value="CRISPR-assoc_prot_Cas6"/>
</dbReference>
<evidence type="ECO:0000256" key="2">
    <source>
        <dbReference type="ARBA" id="ARBA00022759"/>
    </source>
</evidence>
<dbReference type="OrthoDB" id="425607at2"/>
<reference evidence="7 8" key="1">
    <citation type="submission" date="2019-01" db="EMBL/GenBank/DDBJ databases">
        <title>Draft genome sequence of Dictyobacter sp. Uno17.</title>
        <authorList>
            <person name="Wang C.M."/>
            <person name="Zheng Y."/>
            <person name="Sakai Y."/>
            <person name="Abe K."/>
            <person name="Yokota A."/>
            <person name="Yabe S."/>
        </authorList>
    </citation>
    <scope>NUCLEOTIDE SEQUENCE [LARGE SCALE GENOMIC DNA]</scope>
    <source>
        <strain evidence="7 8">Uno17</strain>
    </source>
</reference>
<comment type="caution">
    <text evidence="7">The sequence shown here is derived from an EMBL/GenBank/DDBJ whole genome shotgun (WGS) entry which is preliminary data.</text>
</comment>
<evidence type="ECO:0000256" key="3">
    <source>
        <dbReference type="ARBA" id="ARBA00022801"/>
    </source>
</evidence>
<dbReference type="Gene3D" id="3.30.70.1900">
    <property type="match status" value="1"/>
</dbReference>
<proteinExistence type="predicted"/>
<feature type="domain" description="CRISPR-associated protein Cas6-like N-terminal" evidence="6">
    <location>
        <begin position="22"/>
        <end position="170"/>
    </location>
</feature>
<accession>A0A5A5TF60</accession>
<dbReference type="GO" id="GO:0051607">
    <property type="term" value="P:defense response to virus"/>
    <property type="evidence" value="ECO:0007669"/>
    <property type="project" value="UniProtKB-KW"/>
</dbReference>
<dbReference type="Proteomes" id="UP000322530">
    <property type="component" value="Unassembled WGS sequence"/>
</dbReference>
<keyword evidence="2" id="KW-0255">Endonuclease</keyword>
<feature type="domain" description="CRISPR-associated protein Cas6 C-terminal" evidence="5">
    <location>
        <begin position="183"/>
        <end position="310"/>
    </location>
</feature>
<evidence type="ECO:0000259" key="6">
    <source>
        <dbReference type="Pfam" id="PF19308"/>
    </source>
</evidence>
<keyword evidence="4" id="KW-0051">Antiviral defense</keyword>
<keyword evidence="3" id="KW-0378">Hydrolase</keyword>
<dbReference type="AlphaFoldDB" id="A0A5A5TF60"/>
<organism evidence="7 8">
    <name type="scientific">Dictyobacter arantiisoli</name>
    <dbReference type="NCBI Taxonomy" id="2014874"/>
    <lineage>
        <taxon>Bacteria</taxon>
        <taxon>Bacillati</taxon>
        <taxon>Chloroflexota</taxon>
        <taxon>Ktedonobacteria</taxon>
        <taxon>Ktedonobacterales</taxon>
        <taxon>Dictyobacteraceae</taxon>
        <taxon>Dictyobacter</taxon>
    </lineage>
</organism>
<evidence type="ECO:0000256" key="4">
    <source>
        <dbReference type="ARBA" id="ARBA00023118"/>
    </source>
</evidence>
<evidence type="ECO:0000259" key="5">
    <source>
        <dbReference type="Pfam" id="PF10040"/>
    </source>
</evidence>
<sequence length="337" mass="37047">MSQDSFLPVQTDGVPAREGELFSLLLRLHALDAGEVAANSGPHIQAAFLDIVRQSNPTLSEWLHTPNQRRPYTVSLLNGLHPSSSAPLADVDMAASHGKIPVKAGQIFWLRITLLDATIFSSFFQYLLLKAQTLTIRIGAVQFSIGRLITAPEPGNTSSSWAAYSSFSQLRSVQSAGKHYTFEFRTPTAFSKGQKMWGKQLFLFPTPGMVFENLARQWDSFAPVSARLASADLTPKSIELWCDEQMVVTHYALSTSYLSASRFGQIGFHGQITYEVKGNPVAPIATWLPSLARFAFFSGIGYKTTMGMGQARWVSRVNGEPAVRGEEPKMVEGQPNT</sequence>
<dbReference type="InterPro" id="IPR019267">
    <property type="entry name" value="CRISPR-assoc_Cas6_C"/>
</dbReference>
<dbReference type="Gene3D" id="3.30.70.1890">
    <property type="match status" value="1"/>
</dbReference>
<dbReference type="EMBL" id="BIXY01000063">
    <property type="protein sequence ID" value="GCF10211.1"/>
    <property type="molecule type" value="Genomic_DNA"/>
</dbReference>
<gene>
    <name evidence="7" type="ORF">KDI_37750</name>
</gene>
<dbReference type="NCBIfam" id="TIGR01877">
    <property type="entry name" value="cas_cas6"/>
    <property type="match status" value="1"/>
</dbReference>
<protein>
    <submittedName>
        <fullName evidence="7">CRISPR-associated endoribonuclease Cas6</fullName>
    </submittedName>
</protein>
<evidence type="ECO:0000313" key="7">
    <source>
        <dbReference type="EMBL" id="GCF10211.1"/>
    </source>
</evidence>
<dbReference type="GO" id="GO:0016788">
    <property type="term" value="F:hydrolase activity, acting on ester bonds"/>
    <property type="evidence" value="ECO:0007669"/>
    <property type="project" value="InterPro"/>
</dbReference>
<dbReference type="InterPro" id="IPR045747">
    <property type="entry name" value="CRISPR-assoc_prot_Cas6_N_sf"/>
</dbReference>
<dbReference type="InterPro" id="IPR045648">
    <property type="entry name" value="CRISPR-assoc_Cas6-like_N"/>
</dbReference>
<evidence type="ECO:0000313" key="8">
    <source>
        <dbReference type="Proteomes" id="UP000322530"/>
    </source>
</evidence>
<dbReference type="RefSeq" id="WP_149403105.1">
    <property type="nucleotide sequence ID" value="NZ_BIXY01000063.1"/>
</dbReference>